<evidence type="ECO:0000313" key="1">
    <source>
        <dbReference type="EMBL" id="OOS21582.1"/>
    </source>
</evidence>
<dbReference type="Proteomes" id="UP000191094">
    <property type="component" value="Unassembled WGS sequence"/>
</dbReference>
<dbReference type="NCBIfam" id="TIGR02563">
    <property type="entry name" value="cas_Csy4"/>
    <property type="match status" value="1"/>
</dbReference>
<accession>A0A1T0CGV3</accession>
<dbReference type="EMBL" id="MUYT01000004">
    <property type="protein sequence ID" value="OOS21582.1"/>
    <property type="molecule type" value="Genomic_DNA"/>
</dbReference>
<name>A0A1T0CGV3_9GAMM</name>
<dbReference type="Gene3D" id="3.30.70.2540">
    <property type="entry name" value="CRISPR-associated endoribonuclease Cas6/Csy4"/>
    <property type="match status" value="1"/>
</dbReference>
<protein>
    <submittedName>
        <fullName evidence="1">Type I-F CRISPR-associated endoribonuclease Cas6/Csy4</fullName>
    </submittedName>
</protein>
<dbReference type="STRING" id="90241.B0682_02560"/>
<dbReference type="GO" id="GO:0004519">
    <property type="term" value="F:endonuclease activity"/>
    <property type="evidence" value="ECO:0007669"/>
    <property type="project" value="InterPro"/>
</dbReference>
<reference evidence="1 2" key="1">
    <citation type="submission" date="2017-02" db="EMBL/GenBank/DDBJ databases">
        <title>Draft genome sequence of Moraxella lincolnii CCUG 9405T type strain.</title>
        <authorList>
            <person name="Salva-Serra F."/>
            <person name="Engstrom-Jakobsson H."/>
            <person name="Thorell K."/>
            <person name="Jaen-Luchoro D."/>
            <person name="Gonzales-Siles L."/>
            <person name="Karlsson R."/>
            <person name="Yazdan S."/>
            <person name="Boulund F."/>
            <person name="Johnning A."/>
            <person name="Engstrand L."/>
            <person name="Kristiansson E."/>
            <person name="Moore E."/>
        </authorList>
    </citation>
    <scope>NUCLEOTIDE SEQUENCE [LARGE SCALE GENOMIC DNA]</scope>
    <source>
        <strain evidence="1 2">CCUG 9405</strain>
    </source>
</reference>
<dbReference type="InterPro" id="IPR042564">
    <property type="entry name" value="CRISPR-Cas6/Csy4_sf"/>
</dbReference>
<comment type="caution">
    <text evidence="1">The sequence shown here is derived from an EMBL/GenBank/DDBJ whole genome shotgun (WGS) entry which is preliminary data.</text>
</comment>
<dbReference type="AlphaFoldDB" id="A0A1T0CGV3"/>
<organism evidence="1 2">
    <name type="scientific">Lwoffella lincolnii</name>
    <dbReference type="NCBI Taxonomy" id="90241"/>
    <lineage>
        <taxon>Bacteria</taxon>
        <taxon>Pseudomonadati</taxon>
        <taxon>Pseudomonadota</taxon>
        <taxon>Gammaproteobacteria</taxon>
        <taxon>Moraxellales</taxon>
        <taxon>Moraxellaceae</taxon>
        <taxon>Lwoffella</taxon>
    </lineage>
</organism>
<dbReference type="CDD" id="cd09739">
    <property type="entry name" value="Cas6_I-F"/>
    <property type="match status" value="1"/>
</dbReference>
<evidence type="ECO:0000313" key="2">
    <source>
        <dbReference type="Proteomes" id="UP000191094"/>
    </source>
</evidence>
<sequence length="200" mass="22748">MNVYQEMTLMADADISPYFLWSKVYARLHIALADIKNKHDIDGIGVSFPQYKHQQKNDKTIATLGNKLRIFANTADDLEKLALSARLDGLIDYVHLTGIKEVGDKATGHVVVKRYRHKSLHFYVKNYATYHNVSYDEAVKMCQHYDVSNPSHPYINLTSSRNGHQYKLSIEQTQTDTSLVGTFNTYGINNPSASVTVPHW</sequence>
<gene>
    <name evidence="1" type="ORF">B0682_02560</name>
</gene>
<dbReference type="GO" id="GO:0043571">
    <property type="term" value="P:maintenance of CRISPR repeat elements"/>
    <property type="evidence" value="ECO:0007669"/>
    <property type="project" value="InterPro"/>
</dbReference>
<dbReference type="Pfam" id="PF09618">
    <property type="entry name" value="Cas_Csy4"/>
    <property type="match status" value="1"/>
</dbReference>
<proteinExistence type="predicted"/>
<dbReference type="InterPro" id="IPR013396">
    <property type="entry name" value="CRISPR-assoc_prot_Csy4"/>
</dbReference>
<keyword evidence="2" id="KW-1185">Reference proteome</keyword>